<gene>
    <name evidence="1" type="ORF">GGR28_003800</name>
</gene>
<organism evidence="1 2">
    <name type="scientific">Neolewinella aquimaris</name>
    <dbReference type="NCBI Taxonomy" id="1835722"/>
    <lineage>
        <taxon>Bacteria</taxon>
        <taxon>Pseudomonadati</taxon>
        <taxon>Bacteroidota</taxon>
        <taxon>Saprospiria</taxon>
        <taxon>Saprospirales</taxon>
        <taxon>Lewinellaceae</taxon>
        <taxon>Neolewinella</taxon>
    </lineage>
</organism>
<dbReference type="InterPro" id="IPR021799">
    <property type="entry name" value="PIN-like_prokaryotic"/>
</dbReference>
<proteinExistence type="predicted"/>
<dbReference type="EMBL" id="JACIFF010000019">
    <property type="protein sequence ID" value="MBB4081152.1"/>
    <property type="molecule type" value="Genomic_DNA"/>
</dbReference>
<feature type="non-terminal residue" evidence="1">
    <location>
        <position position="150"/>
    </location>
</feature>
<reference evidence="1 2" key="1">
    <citation type="submission" date="2020-08" db="EMBL/GenBank/DDBJ databases">
        <title>Genomic Encyclopedia of Type Strains, Phase IV (KMG-IV): sequencing the most valuable type-strain genomes for metagenomic binning, comparative biology and taxonomic classification.</title>
        <authorList>
            <person name="Goeker M."/>
        </authorList>
    </citation>
    <scope>NUCLEOTIDE SEQUENCE [LARGE SCALE GENOMIC DNA]</scope>
    <source>
        <strain evidence="1 2">DSM 105137</strain>
    </source>
</reference>
<name>A0A840EBS1_9BACT</name>
<evidence type="ECO:0000313" key="2">
    <source>
        <dbReference type="Proteomes" id="UP000576209"/>
    </source>
</evidence>
<dbReference type="Pfam" id="PF11848">
    <property type="entry name" value="DUF3368"/>
    <property type="match status" value="1"/>
</dbReference>
<dbReference type="PANTHER" id="PTHR39550">
    <property type="entry name" value="SLL0658 PROTEIN"/>
    <property type="match status" value="1"/>
</dbReference>
<dbReference type="Proteomes" id="UP000576209">
    <property type="component" value="Unassembled WGS sequence"/>
</dbReference>
<dbReference type="PANTHER" id="PTHR39550:SF1">
    <property type="entry name" value="SLL0658 PROTEIN"/>
    <property type="match status" value="1"/>
</dbReference>
<evidence type="ECO:0000313" key="1">
    <source>
        <dbReference type="EMBL" id="MBB4081152.1"/>
    </source>
</evidence>
<sequence>MPDRIVIADASTLIGLHNLNSLELLHELYGHVEVTTIVGEETAIDLPDWIRVDDNYNRDVYRSLLPSLDAGEASSIALALAHESALLIIDERKGRRRAKSLGIVITGLIGILIRAKQRGLISSGKDKLDNLREQGFRLSEKIYELALREM</sequence>
<comment type="caution">
    <text evidence="1">The sequence shown here is derived from an EMBL/GenBank/DDBJ whole genome shotgun (WGS) entry which is preliminary data.</text>
</comment>
<accession>A0A840EBS1</accession>
<protein>
    <submittedName>
        <fullName evidence="1">Putative nucleic acid-binding protein</fullName>
    </submittedName>
</protein>
<dbReference type="AlphaFoldDB" id="A0A840EBS1"/>
<dbReference type="RefSeq" id="WP_183497377.1">
    <property type="nucleotide sequence ID" value="NZ_JACIFF010000019.1"/>
</dbReference>
<keyword evidence="2" id="KW-1185">Reference proteome</keyword>